<dbReference type="RefSeq" id="XP_024326880.1">
    <property type="nucleotide sequence ID" value="XM_024465937.1"/>
</dbReference>
<reference evidence="1" key="1">
    <citation type="submission" date="2016-03" db="EMBL/GenBank/DDBJ databases">
        <title>Updated assembly of Pseudogymnoascus destructans, the fungus causing white-nose syndrome of bats.</title>
        <authorList>
            <person name="Palmer J.M."/>
            <person name="Drees K.P."/>
            <person name="Foster J.T."/>
            <person name="Lindner D.L."/>
        </authorList>
    </citation>
    <scope>NUCLEOTIDE SEQUENCE [LARGE SCALE GENOMIC DNA]</scope>
    <source>
        <strain evidence="1">20631-21</strain>
    </source>
</reference>
<name>A0A177AHM7_9PEZI</name>
<gene>
    <name evidence="1" type="ORF">VC83_02270</name>
</gene>
<accession>A0A177AHM7</accession>
<dbReference type="GeneID" id="36285353"/>
<sequence length="247" mass="27391">MFKFGLRFVADLLWNRVVEIRTIFLPKAAVAKLLQQAQEDLSSEFVSEGDVLTAWATRAVASSMPPRPITALHPLNLRFRLPSLIQAPGVFVQNMAVSAFSLFTPELLRGPLGPIALENRRQLMEQATEPQLLALLREMSQSYTPGGDTTILCGESHALLMPFTNWTRANVYQAADFSAAVVRTGEGDSRNNPSGTMVYQHANSMRGSPTMRNVVMIHGKDHGDNYWLTALLLPGAWAKIEEEIKKL</sequence>
<protein>
    <submittedName>
        <fullName evidence="1">Uncharacterized protein</fullName>
    </submittedName>
</protein>
<dbReference type="OrthoDB" id="21502at2759"/>
<organism evidence="1">
    <name type="scientific">Pseudogymnoascus destructans</name>
    <dbReference type="NCBI Taxonomy" id="655981"/>
    <lineage>
        <taxon>Eukaryota</taxon>
        <taxon>Fungi</taxon>
        <taxon>Dikarya</taxon>
        <taxon>Ascomycota</taxon>
        <taxon>Pezizomycotina</taxon>
        <taxon>Leotiomycetes</taxon>
        <taxon>Thelebolales</taxon>
        <taxon>Thelebolaceae</taxon>
        <taxon>Pseudogymnoascus</taxon>
    </lineage>
</organism>
<proteinExistence type="predicted"/>
<dbReference type="eggNOG" id="ENOG502S6KB">
    <property type="taxonomic scope" value="Eukaryota"/>
</dbReference>
<dbReference type="InterPro" id="IPR023213">
    <property type="entry name" value="CAT-like_dom_sf"/>
</dbReference>
<dbReference type="Gene3D" id="3.30.559.10">
    <property type="entry name" value="Chloramphenicol acetyltransferase-like domain"/>
    <property type="match status" value="1"/>
</dbReference>
<evidence type="ECO:0000313" key="1">
    <source>
        <dbReference type="EMBL" id="OAF61605.1"/>
    </source>
</evidence>
<dbReference type="VEuPathDB" id="FungiDB:GMDG_07752"/>
<dbReference type="AlphaFoldDB" id="A0A177AHM7"/>
<dbReference type="Proteomes" id="UP000077154">
    <property type="component" value="Unassembled WGS sequence"/>
</dbReference>
<dbReference type="EMBL" id="KV441389">
    <property type="protein sequence ID" value="OAF61605.1"/>
    <property type="molecule type" value="Genomic_DNA"/>
</dbReference>